<proteinExistence type="inferred from homology"/>
<dbReference type="GO" id="GO:0005829">
    <property type="term" value="C:cytosol"/>
    <property type="evidence" value="ECO:0007669"/>
    <property type="project" value="TreeGrafter"/>
</dbReference>
<keyword evidence="13" id="KW-1185">Reference proteome</keyword>
<keyword evidence="4 9" id="KW-0547">Nucleotide-binding</keyword>
<dbReference type="InterPro" id="IPR014729">
    <property type="entry name" value="Rossmann-like_a/b/a_fold"/>
</dbReference>
<evidence type="ECO:0000256" key="2">
    <source>
        <dbReference type="ARBA" id="ARBA00005752"/>
    </source>
</evidence>
<dbReference type="Gene3D" id="3.60.20.10">
    <property type="entry name" value="Glutamine Phosphoribosylpyrophosphate, subunit 1, domain 1"/>
    <property type="match status" value="1"/>
</dbReference>
<dbReference type="OrthoDB" id="9763290at2"/>
<dbReference type="PANTHER" id="PTHR43284">
    <property type="entry name" value="ASPARAGINE SYNTHETASE (GLUTAMINE-HYDROLYZING)"/>
    <property type="match status" value="1"/>
</dbReference>
<dbReference type="GO" id="GO:0004066">
    <property type="term" value="F:asparagine synthase (glutamine-hydrolyzing) activity"/>
    <property type="evidence" value="ECO:0007669"/>
    <property type="project" value="UniProtKB-EC"/>
</dbReference>
<sequence>MCGLAGFFRFGEPETTTGQLLAQMGQAILHRGPDAGGLWFDQHIALVHRRLSILDLSAAGSQPMHSACGRYVMVFNGEIYNFQPLRAALEEKGEHFVSHTDSEVLLRLYMLHGPACLQQLNGMFAIAIWDRQLQKLFVARDRLGKKPLYLYQDGDYFAFASELKALMPLPFFKRDLNPQALQDYFFYQYVPDPKSIFKQARKLKPGYYAEWHQGQFTEHCYWDLSFASPSAASEEELSHQLRELLDDAVKIRMISDVPLGAFLSGGVDSSAVVASMAKASMTKQGAQPVTTCAIGFDSKKFDEVQYAKQIAQQFGTDHHEFTVRANVTDSFLTISRYFDEPFADPSFVPTYFVAELARKQVTVALAGDGGDENFAGYSKYVVDQTEHQLRQKLPGFIRSMANPLAQLAAKLPGTPARKANTLLRTMALSPGQGFFLTNAFFSPALWQRLLLPAFASELQGYDSATVTTQAYDAADSDDHLSRVLYTDFKTYLPGDILVKVDRMTMANSLEARAPLLDYRMVEFAATVPSRLKLHGREKKYLLKQSQQGILSDAILYRKKMGFSVPLAEWLCHELKPIGDQLLQAKDAGFAQFFHRQQVQQLWQQHQAGDHRYTQELWTLLVFEAWWQHYMTPATPSDNERAVKEHA</sequence>
<keyword evidence="5 9" id="KW-0067">ATP-binding</keyword>
<dbReference type="PANTHER" id="PTHR43284:SF1">
    <property type="entry name" value="ASPARAGINE SYNTHETASE"/>
    <property type="match status" value="1"/>
</dbReference>
<organism evidence="12 13">
    <name type="scientific">Alkalimonas amylolytica</name>
    <dbReference type="NCBI Taxonomy" id="152573"/>
    <lineage>
        <taxon>Bacteria</taxon>
        <taxon>Pseudomonadati</taxon>
        <taxon>Pseudomonadota</taxon>
        <taxon>Gammaproteobacteria</taxon>
        <taxon>Alkalimonas</taxon>
    </lineage>
</organism>
<evidence type="ECO:0000256" key="5">
    <source>
        <dbReference type="ARBA" id="ARBA00022840"/>
    </source>
</evidence>
<dbReference type="PROSITE" id="PS51278">
    <property type="entry name" value="GATASE_TYPE_2"/>
    <property type="match status" value="1"/>
</dbReference>
<dbReference type="CDD" id="cd01991">
    <property type="entry name" value="Asn_synthase_B_C"/>
    <property type="match status" value="1"/>
</dbReference>
<dbReference type="InterPro" id="IPR001962">
    <property type="entry name" value="Asn_synthase"/>
</dbReference>
<dbReference type="NCBIfam" id="TIGR01536">
    <property type="entry name" value="asn_synth_AEB"/>
    <property type="match status" value="1"/>
</dbReference>
<evidence type="ECO:0000256" key="9">
    <source>
        <dbReference type="PIRSR" id="PIRSR001589-2"/>
    </source>
</evidence>
<evidence type="ECO:0000313" key="12">
    <source>
        <dbReference type="EMBL" id="SEA58304.1"/>
    </source>
</evidence>
<keyword evidence="6 8" id="KW-0315">Glutamine amidotransferase</keyword>
<dbReference type="SUPFAM" id="SSF56235">
    <property type="entry name" value="N-terminal nucleophile aminohydrolases (Ntn hydrolases)"/>
    <property type="match status" value="1"/>
</dbReference>
<dbReference type="RefSeq" id="WP_091342232.1">
    <property type="nucleotide sequence ID" value="NZ_FNRM01000004.1"/>
</dbReference>
<feature type="binding site" evidence="9">
    <location>
        <position position="294"/>
    </location>
    <ligand>
        <name>ATP</name>
        <dbReference type="ChEBI" id="CHEBI:30616"/>
    </ligand>
</feature>
<dbReference type="Proteomes" id="UP000198773">
    <property type="component" value="Unassembled WGS sequence"/>
</dbReference>
<comment type="similarity">
    <text evidence="2">Belongs to the asparagine synthetase family.</text>
</comment>
<dbReference type="InterPro" id="IPR051786">
    <property type="entry name" value="ASN_synthetase/amidase"/>
</dbReference>
<evidence type="ECO:0000256" key="1">
    <source>
        <dbReference type="ARBA" id="ARBA00005187"/>
    </source>
</evidence>
<reference evidence="12 13" key="1">
    <citation type="submission" date="2016-10" db="EMBL/GenBank/DDBJ databases">
        <authorList>
            <person name="de Groot N.N."/>
        </authorList>
    </citation>
    <scope>NUCLEOTIDE SEQUENCE [LARGE SCALE GENOMIC DNA]</scope>
    <source>
        <strain evidence="12 13">CGMCC 1.3430</strain>
    </source>
</reference>
<dbReference type="Pfam" id="PF00733">
    <property type="entry name" value="Asn_synthase"/>
    <property type="match status" value="1"/>
</dbReference>
<dbReference type="GO" id="GO:0006529">
    <property type="term" value="P:asparagine biosynthetic process"/>
    <property type="evidence" value="ECO:0007669"/>
    <property type="project" value="UniProtKB-KW"/>
</dbReference>
<feature type="binding site" evidence="9">
    <location>
        <position position="101"/>
    </location>
    <ligand>
        <name>L-glutamine</name>
        <dbReference type="ChEBI" id="CHEBI:58359"/>
    </ligand>
</feature>
<dbReference type="InterPro" id="IPR006426">
    <property type="entry name" value="Asn_synth_AEB"/>
</dbReference>
<evidence type="ECO:0000256" key="4">
    <source>
        <dbReference type="ARBA" id="ARBA00022741"/>
    </source>
</evidence>
<evidence type="ECO:0000256" key="7">
    <source>
        <dbReference type="ARBA" id="ARBA00048741"/>
    </source>
</evidence>
<dbReference type="InterPro" id="IPR029055">
    <property type="entry name" value="Ntn_hydrolases_N"/>
</dbReference>
<comment type="catalytic activity">
    <reaction evidence="7">
        <text>L-aspartate + L-glutamine + ATP + H2O = L-asparagine + L-glutamate + AMP + diphosphate + H(+)</text>
        <dbReference type="Rhea" id="RHEA:12228"/>
        <dbReference type="ChEBI" id="CHEBI:15377"/>
        <dbReference type="ChEBI" id="CHEBI:15378"/>
        <dbReference type="ChEBI" id="CHEBI:29985"/>
        <dbReference type="ChEBI" id="CHEBI:29991"/>
        <dbReference type="ChEBI" id="CHEBI:30616"/>
        <dbReference type="ChEBI" id="CHEBI:33019"/>
        <dbReference type="ChEBI" id="CHEBI:58048"/>
        <dbReference type="ChEBI" id="CHEBI:58359"/>
        <dbReference type="ChEBI" id="CHEBI:456215"/>
        <dbReference type="EC" id="6.3.5.4"/>
    </reaction>
</comment>
<dbReference type="PIRSF" id="PIRSF001589">
    <property type="entry name" value="Asn_synthetase_glu-h"/>
    <property type="match status" value="1"/>
</dbReference>
<feature type="domain" description="Glutamine amidotransferase type-2" evidence="11">
    <location>
        <begin position="2"/>
        <end position="214"/>
    </location>
</feature>
<evidence type="ECO:0000256" key="3">
    <source>
        <dbReference type="ARBA" id="ARBA00012737"/>
    </source>
</evidence>
<evidence type="ECO:0000313" key="13">
    <source>
        <dbReference type="Proteomes" id="UP000198773"/>
    </source>
</evidence>
<name>A0A1H4CD58_ALKAM</name>
<dbReference type="InterPro" id="IPR033738">
    <property type="entry name" value="AsnB_N"/>
</dbReference>
<evidence type="ECO:0000256" key="6">
    <source>
        <dbReference type="ARBA" id="ARBA00022962"/>
    </source>
</evidence>
<evidence type="ECO:0000256" key="10">
    <source>
        <dbReference type="PIRSR" id="PIRSR001589-3"/>
    </source>
</evidence>
<feature type="active site" description="For GATase activity" evidence="8">
    <location>
        <position position="2"/>
    </location>
</feature>
<dbReference type="SUPFAM" id="SSF52402">
    <property type="entry name" value="Adenine nucleotide alpha hydrolases-like"/>
    <property type="match status" value="1"/>
</dbReference>
<dbReference type="InterPro" id="IPR017932">
    <property type="entry name" value="GATase_2_dom"/>
</dbReference>
<dbReference type="AlphaFoldDB" id="A0A1H4CD58"/>
<keyword evidence="8" id="KW-0028">Amino-acid biosynthesis</keyword>
<dbReference type="Gene3D" id="3.40.50.620">
    <property type="entry name" value="HUPs"/>
    <property type="match status" value="1"/>
</dbReference>
<dbReference type="GO" id="GO:0005524">
    <property type="term" value="F:ATP binding"/>
    <property type="evidence" value="ECO:0007669"/>
    <property type="project" value="UniProtKB-KW"/>
</dbReference>
<dbReference type="EMBL" id="FNRM01000004">
    <property type="protein sequence ID" value="SEA58304.1"/>
    <property type="molecule type" value="Genomic_DNA"/>
</dbReference>
<accession>A0A1H4CD58</accession>
<dbReference type="EC" id="6.3.5.4" evidence="3"/>
<protein>
    <recommendedName>
        <fullName evidence="3">asparagine synthase (glutamine-hydrolyzing)</fullName>
        <ecNumber evidence="3">6.3.5.4</ecNumber>
    </recommendedName>
</protein>
<dbReference type="STRING" id="152573.SAMN04488051_104103"/>
<dbReference type="CDD" id="cd00712">
    <property type="entry name" value="AsnB"/>
    <property type="match status" value="1"/>
</dbReference>
<evidence type="ECO:0000259" key="11">
    <source>
        <dbReference type="PROSITE" id="PS51278"/>
    </source>
</evidence>
<keyword evidence="8" id="KW-0061">Asparagine biosynthesis</keyword>
<gene>
    <name evidence="12" type="ORF">SAMN04488051_104103</name>
</gene>
<feature type="site" description="Important for beta-aspartyl-AMP intermediate formation" evidence="10">
    <location>
        <position position="368"/>
    </location>
</feature>
<comment type="pathway">
    <text evidence="1">Amino-acid biosynthesis; L-asparagine biosynthesis; L-asparagine from L-aspartate (L-Gln route): step 1/1.</text>
</comment>
<evidence type="ECO:0000256" key="8">
    <source>
        <dbReference type="PIRSR" id="PIRSR001589-1"/>
    </source>
</evidence>
<dbReference type="Pfam" id="PF13522">
    <property type="entry name" value="GATase_6"/>
    <property type="match status" value="1"/>
</dbReference>